<dbReference type="Proteomes" id="UP000887013">
    <property type="component" value="Unassembled WGS sequence"/>
</dbReference>
<name>A0A8X6NRI5_NEPPI</name>
<keyword evidence="3" id="KW-1185">Reference proteome</keyword>
<sequence length="172" mass="19051">MYRAAFATYSKIHLAQPAFCSRVHGKPVYLCPCPLHRQTASTTALCTLPPPYPACHARIWRCKTRCRAAMRNATFAIAATMQQRLACCISQPCTAAAGTPATKRSAPAPHKARRTLPLPRSKLPRHPLRWYRTATMAAIPQRHETASATSPYTLPPVRTYAKRKIFAGWPAA</sequence>
<protein>
    <submittedName>
        <fullName evidence="2">Uncharacterized protein</fullName>
    </submittedName>
</protein>
<reference evidence="2" key="1">
    <citation type="submission" date="2020-08" db="EMBL/GenBank/DDBJ databases">
        <title>Multicomponent nature underlies the extraordinary mechanical properties of spider dragline silk.</title>
        <authorList>
            <person name="Kono N."/>
            <person name="Nakamura H."/>
            <person name="Mori M."/>
            <person name="Yoshida Y."/>
            <person name="Ohtoshi R."/>
            <person name="Malay A.D."/>
            <person name="Moran D.A.P."/>
            <person name="Tomita M."/>
            <person name="Numata K."/>
            <person name="Arakawa K."/>
        </authorList>
    </citation>
    <scope>NUCLEOTIDE SEQUENCE</scope>
</reference>
<dbReference type="AlphaFoldDB" id="A0A8X6NRI5"/>
<organism evidence="2 3">
    <name type="scientific">Nephila pilipes</name>
    <name type="common">Giant wood spider</name>
    <name type="synonym">Nephila maculata</name>
    <dbReference type="NCBI Taxonomy" id="299642"/>
    <lineage>
        <taxon>Eukaryota</taxon>
        <taxon>Metazoa</taxon>
        <taxon>Ecdysozoa</taxon>
        <taxon>Arthropoda</taxon>
        <taxon>Chelicerata</taxon>
        <taxon>Arachnida</taxon>
        <taxon>Araneae</taxon>
        <taxon>Araneomorphae</taxon>
        <taxon>Entelegynae</taxon>
        <taxon>Araneoidea</taxon>
        <taxon>Nephilidae</taxon>
        <taxon>Nephila</taxon>
    </lineage>
</organism>
<evidence type="ECO:0000313" key="2">
    <source>
        <dbReference type="EMBL" id="GFT28931.1"/>
    </source>
</evidence>
<proteinExistence type="predicted"/>
<gene>
    <name evidence="2" type="ORF">NPIL_400721</name>
</gene>
<evidence type="ECO:0000256" key="1">
    <source>
        <dbReference type="SAM" id="MobiDB-lite"/>
    </source>
</evidence>
<accession>A0A8X6NRI5</accession>
<evidence type="ECO:0000313" key="3">
    <source>
        <dbReference type="Proteomes" id="UP000887013"/>
    </source>
</evidence>
<dbReference type="EMBL" id="BMAW01107358">
    <property type="protein sequence ID" value="GFT28931.1"/>
    <property type="molecule type" value="Genomic_DNA"/>
</dbReference>
<comment type="caution">
    <text evidence="2">The sequence shown here is derived from an EMBL/GenBank/DDBJ whole genome shotgun (WGS) entry which is preliminary data.</text>
</comment>
<feature type="region of interest" description="Disordered" evidence="1">
    <location>
        <begin position="99"/>
        <end position="119"/>
    </location>
</feature>